<sequence length="94" mass="10346">MRWAWPCPAGTGPWLKLPSPPPCVRLPRITGCTRRGPGLRKHRCTSCQAPPLPALPGNREFKCRPRPLHPSSSSHDIRALRNWPQGQAEGPPSG</sequence>
<reference evidence="2" key="1">
    <citation type="journal article" date="2022" name="bioRxiv">
        <title>Sequencing and chromosome-scale assembly of the giantPleurodeles waltlgenome.</title>
        <authorList>
            <person name="Brown T."/>
            <person name="Elewa A."/>
            <person name="Iarovenko S."/>
            <person name="Subramanian E."/>
            <person name="Araus A.J."/>
            <person name="Petzold A."/>
            <person name="Susuki M."/>
            <person name="Suzuki K.-i.T."/>
            <person name="Hayashi T."/>
            <person name="Toyoda A."/>
            <person name="Oliveira C."/>
            <person name="Osipova E."/>
            <person name="Leigh N.D."/>
            <person name="Simon A."/>
            <person name="Yun M.H."/>
        </authorList>
    </citation>
    <scope>NUCLEOTIDE SEQUENCE</scope>
    <source>
        <strain evidence="2">20211129_DDA</strain>
        <tissue evidence="2">Liver</tissue>
    </source>
</reference>
<evidence type="ECO:0000313" key="2">
    <source>
        <dbReference type="EMBL" id="KAJ1086372.1"/>
    </source>
</evidence>
<protein>
    <submittedName>
        <fullName evidence="2">Uncharacterized protein</fullName>
    </submittedName>
</protein>
<gene>
    <name evidence="2" type="ORF">NDU88_006491</name>
</gene>
<keyword evidence="3" id="KW-1185">Reference proteome</keyword>
<organism evidence="2 3">
    <name type="scientific">Pleurodeles waltl</name>
    <name type="common">Iberian ribbed newt</name>
    <dbReference type="NCBI Taxonomy" id="8319"/>
    <lineage>
        <taxon>Eukaryota</taxon>
        <taxon>Metazoa</taxon>
        <taxon>Chordata</taxon>
        <taxon>Craniata</taxon>
        <taxon>Vertebrata</taxon>
        <taxon>Euteleostomi</taxon>
        <taxon>Amphibia</taxon>
        <taxon>Batrachia</taxon>
        <taxon>Caudata</taxon>
        <taxon>Salamandroidea</taxon>
        <taxon>Salamandridae</taxon>
        <taxon>Pleurodelinae</taxon>
        <taxon>Pleurodeles</taxon>
    </lineage>
</organism>
<proteinExistence type="predicted"/>
<comment type="caution">
    <text evidence="2">The sequence shown here is derived from an EMBL/GenBank/DDBJ whole genome shotgun (WGS) entry which is preliminary data.</text>
</comment>
<evidence type="ECO:0000256" key="1">
    <source>
        <dbReference type="SAM" id="MobiDB-lite"/>
    </source>
</evidence>
<dbReference type="EMBL" id="JANPWB010000016">
    <property type="protein sequence ID" value="KAJ1086372.1"/>
    <property type="molecule type" value="Genomic_DNA"/>
</dbReference>
<feature type="region of interest" description="Disordered" evidence="1">
    <location>
        <begin position="53"/>
        <end position="94"/>
    </location>
</feature>
<name>A0AAV7L7M5_PLEWA</name>
<evidence type="ECO:0000313" key="3">
    <source>
        <dbReference type="Proteomes" id="UP001066276"/>
    </source>
</evidence>
<dbReference type="AlphaFoldDB" id="A0AAV7L7M5"/>
<dbReference type="Proteomes" id="UP001066276">
    <property type="component" value="Chromosome 12"/>
</dbReference>
<accession>A0AAV7L7M5</accession>